<dbReference type="GO" id="GO:0008168">
    <property type="term" value="F:methyltransferase activity"/>
    <property type="evidence" value="ECO:0007669"/>
    <property type="project" value="UniProtKB-KW"/>
</dbReference>
<dbReference type="Gene3D" id="3.40.50.150">
    <property type="entry name" value="Vaccinia Virus protein VP39"/>
    <property type="match status" value="1"/>
</dbReference>
<dbReference type="InterPro" id="IPR029063">
    <property type="entry name" value="SAM-dependent_MTases_sf"/>
</dbReference>
<feature type="compositionally biased region" description="Polar residues" evidence="3">
    <location>
        <begin position="71"/>
        <end position="83"/>
    </location>
</feature>
<keyword evidence="2 4" id="KW-0808">Transferase</keyword>
<proteinExistence type="predicted"/>
<accession>A0A8H4NKB3</accession>
<organism evidence="4 5">
    <name type="scientific">Fusarium acutatum</name>
    <dbReference type="NCBI Taxonomy" id="78861"/>
    <lineage>
        <taxon>Eukaryota</taxon>
        <taxon>Fungi</taxon>
        <taxon>Dikarya</taxon>
        <taxon>Ascomycota</taxon>
        <taxon>Pezizomycotina</taxon>
        <taxon>Sordariomycetes</taxon>
        <taxon>Hypocreomycetidae</taxon>
        <taxon>Hypocreales</taxon>
        <taxon>Nectriaceae</taxon>
        <taxon>Fusarium</taxon>
        <taxon>Fusarium fujikuroi species complex</taxon>
    </lineage>
</organism>
<protein>
    <submittedName>
        <fullName evidence="4">23S rRNA (-N6)-methyltransferase</fullName>
    </submittedName>
</protein>
<feature type="compositionally biased region" description="Low complexity" evidence="3">
    <location>
        <begin position="50"/>
        <end position="70"/>
    </location>
</feature>
<keyword evidence="5" id="KW-1185">Reference proteome</keyword>
<dbReference type="Proteomes" id="UP000536711">
    <property type="component" value="Unassembled WGS sequence"/>
</dbReference>
<dbReference type="AlphaFoldDB" id="A0A8H4NKB3"/>
<dbReference type="EMBL" id="JAADJF010000116">
    <property type="protein sequence ID" value="KAF4438315.1"/>
    <property type="molecule type" value="Genomic_DNA"/>
</dbReference>
<dbReference type="OrthoDB" id="514248at2759"/>
<dbReference type="PANTHER" id="PTHR13393:SF0">
    <property type="entry name" value="RNA N6-ADENOSINE-METHYLTRANSFERASE METTL16"/>
    <property type="match status" value="1"/>
</dbReference>
<feature type="compositionally biased region" description="Basic and acidic residues" evidence="3">
    <location>
        <begin position="26"/>
        <end position="48"/>
    </location>
</feature>
<feature type="region of interest" description="Disordered" evidence="3">
    <location>
        <begin position="1"/>
        <end position="113"/>
    </location>
</feature>
<feature type="compositionally biased region" description="Polar residues" evidence="3">
    <location>
        <begin position="7"/>
        <end position="25"/>
    </location>
</feature>
<comment type="caution">
    <text evidence="4">The sequence shown here is derived from an EMBL/GenBank/DDBJ whole genome shotgun (WGS) entry which is preliminary data.</text>
</comment>
<evidence type="ECO:0000313" key="5">
    <source>
        <dbReference type="Proteomes" id="UP000536711"/>
    </source>
</evidence>
<dbReference type="Pfam" id="PF05971">
    <property type="entry name" value="Methyltransf_10"/>
    <property type="match status" value="1"/>
</dbReference>
<dbReference type="GO" id="GO:0005634">
    <property type="term" value="C:nucleus"/>
    <property type="evidence" value="ECO:0007669"/>
    <property type="project" value="TreeGrafter"/>
</dbReference>
<evidence type="ECO:0000256" key="2">
    <source>
        <dbReference type="ARBA" id="ARBA00022679"/>
    </source>
</evidence>
<evidence type="ECO:0000256" key="1">
    <source>
        <dbReference type="ARBA" id="ARBA00022603"/>
    </source>
</evidence>
<dbReference type="PANTHER" id="PTHR13393">
    <property type="entry name" value="SAM-DEPENDENT METHYLTRANSFERASE"/>
    <property type="match status" value="1"/>
</dbReference>
<dbReference type="SUPFAM" id="SSF53335">
    <property type="entry name" value="S-adenosyl-L-methionine-dependent methyltransferases"/>
    <property type="match status" value="1"/>
</dbReference>
<dbReference type="InterPro" id="IPR010286">
    <property type="entry name" value="METTL16/RlmF"/>
</dbReference>
<gene>
    <name evidence="4" type="ORF">FACUT_4988</name>
</gene>
<keyword evidence="1 4" id="KW-0489">Methyltransferase</keyword>
<evidence type="ECO:0000256" key="3">
    <source>
        <dbReference type="SAM" id="MobiDB-lite"/>
    </source>
</evidence>
<evidence type="ECO:0000313" key="4">
    <source>
        <dbReference type="EMBL" id="KAF4438315.1"/>
    </source>
</evidence>
<name>A0A8H4NKB3_9HYPO</name>
<dbReference type="GO" id="GO:0070475">
    <property type="term" value="P:rRNA base methylation"/>
    <property type="evidence" value="ECO:0007669"/>
    <property type="project" value="TreeGrafter"/>
</dbReference>
<reference evidence="4 5" key="1">
    <citation type="submission" date="2020-01" db="EMBL/GenBank/DDBJ databases">
        <title>Identification and distribution of gene clusters putatively required for synthesis of sphingolipid metabolism inhibitors in phylogenetically diverse species of the filamentous fungus Fusarium.</title>
        <authorList>
            <person name="Kim H.-S."/>
            <person name="Busman M."/>
            <person name="Brown D.W."/>
            <person name="Divon H."/>
            <person name="Uhlig S."/>
            <person name="Proctor R.H."/>
        </authorList>
    </citation>
    <scope>NUCLEOTIDE SEQUENCE [LARGE SCALE GENOMIC DNA]</scope>
    <source>
        <strain evidence="4 5">NRRL 13308</strain>
    </source>
</reference>
<sequence length="852" mass="97544">MSDTRKSNKSPLQSLDPQPIRTPSPSRDRDRERDRRDRAFDRGPERAKSYPGPESQYGPQPYGPQNYNPQDYANQSYNPQNYDSPGYNQPYNPQNYPPVSGPQTGPGNLPIRPASESYLPNHAGAMATASTQQMVPATAPSDLRELQALRVNCQFNLREYMSLQRQRRGGDSAVSAYELETRIRNQTNMVLNDLRILQGEVRSIAKEAENHRWRRWIIGGAIATFIPFIRRFWRRNDDDEDSHSSANDTEYAFKKSKGLLEHIKNGILGKGRFAKLAFFVFAVLVVFSNEVSIRVARTVQKRLKKLTARIEHGDPDIDEKDMKLLEGWRWRVLLWNPHRSKSFSKFERTKSNVKMGGKRKASQDLRSQALPVDQTLTFEGPPEDAKSRDSHYTELYSKAPDFQQVALQDADFARLWKKQKTDFFNDPECVMQLTKSLLKLDFGLKLELPDDRLCPPASFMSFLDASYDLTRPQVLNRHNYLLWLKDLLDSTSYEKQDRKIVGLDIGTGASCIYPLMGCTERDWEFIATGSPFTTPLTRAPLIKADIDPKSLEYAYKNVAMNGLGNRIKVVKRKPTDALIPLDDLDVNSISFTMSNPPFYKSEEELLESARKKSRPPFTACTGAKVEMVTDGGEVAFVDRMLKESLVLQDRVQWYTSMFGFLTSLIEFVDKLREHKIDNYAVTEFVQGSKTRRWAVAWSFGNMRPAQSVARGIKTAVSKNVLPEITEEKVVDIPLQEKIGDFADRFRSELEKLDLITWEWDTGRLEGIGRAAGRVWARAWRRRKQRGETEDQKAVDVKCELAFKVSIRVGKDAVEVHCRWLEGHDPVTFESFRGYLQKTARNIINLQSTDDKA</sequence>